<name>E1X5U8_HALMS</name>
<accession>E1X5U8</accession>
<evidence type="ECO:0000256" key="1">
    <source>
        <dbReference type="SAM" id="MobiDB-lite"/>
    </source>
</evidence>
<dbReference type="AlphaFoldDB" id="E1X5U8"/>
<organism evidence="2 3">
    <name type="scientific">Halobacteriovorax marinus (strain ATCC BAA-682 / DSM 15412 / SJ)</name>
    <name type="common">Bacteriovorax marinus</name>
    <dbReference type="NCBI Taxonomy" id="862908"/>
    <lineage>
        <taxon>Bacteria</taxon>
        <taxon>Pseudomonadati</taxon>
        <taxon>Bdellovibrionota</taxon>
        <taxon>Bacteriovoracia</taxon>
        <taxon>Bacteriovoracales</taxon>
        <taxon>Halobacteriovoraceae</taxon>
        <taxon>Halobacteriovorax</taxon>
    </lineage>
</organism>
<dbReference type="PATRIC" id="fig|862908.3.peg.731"/>
<dbReference type="KEGG" id="bmx:BMS_0761"/>
<reference evidence="3" key="1">
    <citation type="journal article" date="2013" name="ISME J.">
        <title>A small predatory core genome in the divergent marine Bacteriovorax marinus SJ and the terrestrial Bdellovibrio bacteriovorus.</title>
        <authorList>
            <person name="Crossman L.C."/>
            <person name="Chen H."/>
            <person name="Cerdeno-Tarraga A.M."/>
            <person name="Brooks K."/>
            <person name="Quail M.A."/>
            <person name="Pineiro S.A."/>
            <person name="Hobley L."/>
            <person name="Sockett R.E."/>
            <person name="Bentley S.D."/>
            <person name="Parkhill J."/>
            <person name="Williams H.N."/>
            <person name="Stine O.C."/>
        </authorList>
    </citation>
    <scope>NUCLEOTIDE SEQUENCE [LARGE SCALE GENOMIC DNA]</scope>
    <source>
        <strain evidence="3">ATCC BAA-682 / DSM 15412 / SJ</strain>
    </source>
</reference>
<sequence>MAKKKGNNPKKVKDYNIPESGDKLDATLSIRLSSELKDRLQSYCKKNGFTTNYIVNHIFNEFLDTQGA</sequence>
<feature type="region of interest" description="Disordered" evidence="1">
    <location>
        <begin position="1"/>
        <end position="21"/>
    </location>
</feature>
<dbReference type="GO" id="GO:0006355">
    <property type="term" value="P:regulation of DNA-templated transcription"/>
    <property type="evidence" value="ECO:0007669"/>
    <property type="project" value="InterPro"/>
</dbReference>
<evidence type="ECO:0000313" key="2">
    <source>
        <dbReference type="EMBL" id="CBW25665.1"/>
    </source>
</evidence>
<dbReference type="STRING" id="862908.BMS_0761"/>
<protein>
    <submittedName>
        <fullName evidence="2">Uncharacterized protein</fullName>
    </submittedName>
</protein>
<dbReference type="InterPro" id="IPR013321">
    <property type="entry name" value="Arc_rbn_hlx_hlx"/>
</dbReference>
<feature type="compositionally biased region" description="Basic and acidic residues" evidence="1">
    <location>
        <begin position="11"/>
        <end position="21"/>
    </location>
</feature>
<keyword evidence="3" id="KW-1185">Reference proteome</keyword>
<dbReference type="Proteomes" id="UP000008963">
    <property type="component" value="Chromosome"/>
</dbReference>
<proteinExistence type="predicted"/>
<dbReference type="InterPro" id="IPR010985">
    <property type="entry name" value="Ribbon_hlx_hlx"/>
</dbReference>
<dbReference type="EMBL" id="FQ312005">
    <property type="protein sequence ID" value="CBW25665.1"/>
    <property type="molecule type" value="Genomic_DNA"/>
</dbReference>
<feature type="compositionally biased region" description="Basic residues" evidence="1">
    <location>
        <begin position="1"/>
        <end position="10"/>
    </location>
</feature>
<evidence type="ECO:0000313" key="3">
    <source>
        <dbReference type="Proteomes" id="UP000008963"/>
    </source>
</evidence>
<dbReference type="RefSeq" id="WP_014243450.1">
    <property type="nucleotide sequence ID" value="NC_016620.1"/>
</dbReference>
<gene>
    <name evidence="2" type="ordered locus">BMS_0761</name>
</gene>
<dbReference type="Gene3D" id="1.10.1220.10">
    <property type="entry name" value="Met repressor-like"/>
    <property type="match status" value="1"/>
</dbReference>
<dbReference type="HOGENOM" id="CLU_2788109_0_0_7"/>
<dbReference type="SUPFAM" id="SSF47598">
    <property type="entry name" value="Ribbon-helix-helix"/>
    <property type="match status" value="1"/>
</dbReference>